<evidence type="ECO:0000313" key="9">
    <source>
        <dbReference type="Proteomes" id="UP000192257"/>
    </source>
</evidence>
<sequence>MGSALSTLMDLRNSMSMVPHPFISGDRSPQSLVVPGTETETTSGVYRHSKVYHEEDYQKLVKEYHSGMNCVQILEKQHRELTTRPAVAYRPLEKVEHRPVDTSDGKHRMFDYFHYGERKVLTYGDLWRQITLFGAGLREIGLPEKSMITIYEETRWEWLVCIYGIWTQNMIASTVYVNLGEDALTYALSETSSAAIFCSANTMHTLLPLLRAQNLSPTIIYVDNLPNDVDLEGFQVIGWNELLERGEKSNYTATVPTDNNADALVMYTSGTTGNPKGVVHTHGSLASGIVALDQRLSDIYTGNGVEDVYCAYLPLAHILEFGIVNIFLKRGSLVGFCNPRTLTDEYAIPHGDFKEFRPRIVIGVPRVFDTIKKGVAAKLPQPGTLKRKIFDKAYATRLRALQKYQDTPYWNKAVFKMCFEAIGGRAYSMLSGGGPLSAETQTFMDVCFGGPMLIQGWGLTETVCCGTTQRLNYIEVNDVGQPVVTAELKLLDTAEYKHTDKPEPRGEILLRGPFLFKGYYKQEALTREAIDEDGWFHTGDVGSMSSNGTLRLIGRVKALAKNVLGEYIALETLEAIYSQHDVCITGGVCVLVDPARAYITALVLTEPPRALKFAEANGIKGSYEELLQNEVFHAKVAEALAAIAKKAGRKPFELVRYVRVLGDTWTPENGLVTPTSKLRRSNIDKHYADIIKELFAPEK</sequence>
<gene>
    <name evidence="8" type="ORF">TM35_000062060</name>
</gene>
<dbReference type="GO" id="GO:0004467">
    <property type="term" value="F:long-chain fatty acid-CoA ligase activity"/>
    <property type="evidence" value="ECO:0007669"/>
    <property type="project" value="UniProtKB-EC"/>
</dbReference>
<dbReference type="GeneID" id="39983023"/>
<evidence type="ECO:0000256" key="3">
    <source>
        <dbReference type="ARBA" id="ARBA00022741"/>
    </source>
</evidence>
<feature type="domain" description="AMP-dependent synthetase/ligase" evidence="7">
    <location>
        <begin position="114"/>
        <end position="520"/>
    </location>
</feature>
<evidence type="ECO:0000256" key="5">
    <source>
        <dbReference type="ARBA" id="ARBA00036813"/>
    </source>
</evidence>
<dbReference type="OrthoDB" id="276319at2759"/>
<comment type="caution">
    <text evidence="8">The sequence shown here is derived from an EMBL/GenBank/DDBJ whole genome shotgun (WGS) entry which is preliminary data.</text>
</comment>
<dbReference type="Proteomes" id="UP000192257">
    <property type="component" value="Unassembled WGS sequence"/>
</dbReference>
<evidence type="ECO:0000313" key="8">
    <source>
        <dbReference type="EMBL" id="ORC91201.1"/>
    </source>
</evidence>
<comment type="catalytic activity">
    <reaction evidence="5">
        <text>a long-chain fatty acid + ATP + CoA = a long-chain fatty acyl-CoA + AMP + diphosphate</text>
        <dbReference type="Rhea" id="RHEA:15421"/>
        <dbReference type="ChEBI" id="CHEBI:30616"/>
        <dbReference type="ChEBI" id="CHEBI:33019"/>
        <dbReference type="ChEBI" id="CHEBI:57287"/>
        <dbReference type="ChEBI" id="CHEBI:57560"/>
        <dbReference type="ChEBI" id="CHEBI:83139"/>
        <dbReference type="ChEBI" id="CHEBI:456215"/>
        <dbReference type="EC" id="6.2.1.3"/>
    </reaction>
</comment>
<evidence type="ECO:0000259" key="7">
    <source>
        <dbReference type="Pfam" id="PF00501"/>
    </source>
</evidence>
<dbReference type="AlphaFoldDB" id="A0A1X0P2W9"/>
<comment type="similarity">
    <text evidence="1">Belongs to the ATP-dependent AMP-binding enzyme family.</text>
</comment>
<dbReference type="GO" id="GO:0005524">
    <property type="term" value="F:ATP binding"/>
    <property type="evidence" value="ECO:0007669"/>
    <property type="project" value="UniProtKB-KW"/>
</dbReference>
<accession>A0A1X0P2W9</accession>
<evidence type="ECO:0000256" key="6">
    <source>
        <dbReference type="SAM" id="MobiDB-lite"/>
    </source>
</evidence>
<dbReference type="RefSeq" id="XP_028885267.1">
    <property type="nucleotide sequence ID" value="XM_029023243.1"/>
</dbReference>
<evidence type="ECO:0000256" key="4">
    <source>
        <dbReference type="ARBA" id="ARBA00022840"/>
    </source>
</evidence>
<dbReference type="InterPro" id="IPR000873">
    <property type="entry name" value="AMP-dep_synth/lig_dom"/>
</dbReference>
<name>A0A1X0P2W9_9TRYP</name>
<dbReference type="PANTHER" id="PTHR43272:SF83">
    <property type="entry name" value="ACYL-COA SYNTHETASE LONG-CHAIN, ISOFORM J"/>
    <property type="match status" value="1"/>
</dbReference>
<keyword evidence="4" id="KW-0067">ATP-binding</keyword>
<dbReference type="Gene3D" id="3.40.50.12780">
    <property type="entry name" value="N-terminal domain of ligase-like"/>
    <property type="match status" value="1"/>
</dbReference>
<evidence type="ECO:0000256" key="1">
    <source>
        <dbReference type="ARBA" id="ARBA00006432"/>
    </source>
</evidence>
<protein>
    <submittedName>
        <fullName evidence="8">Putative fatty acyl CoA synthetase 2</fullName>
    </submittedName>
</protein>
<proteinExistence type="inferred from homology"/>
<dbReference type="EMBL" id="NBCO01000006">
    <property type="protein sequence ID" value="ORC91201.1"/>
    <property type="molecule type" value="Genomic_DNA"/>
</dbReference>
<dbReference type="InterPro" id="IPR042099">
    <property type="entry name" value="ANL_N_sf"/>
</dbReference>
<keyword evidence="3" id="KW-0547">Nucleotide-binding</keyword>
<dbReference type="InterPro" id="IPR020845">
    <property type="entry name" value="AMP-binding_CS"/>
</dbReference>
<keyword evidence="9" id="KW-1185">Reference proteome</keyword>
<dbReference type="STRING" id="67003.A0A1X0P2W9"/>
<reference evidence="8 9" key="1">
    <citation type="submission" date="2017-03" db="EMBL/GenBank/DDBJ databases">
        <title>An alternative strategy for trypanosome survival in the mammalian bloodstream revealed through genome and transcriptome analysis of the ubiquitous bovine parasite Trypanosoma (Megatrypanum) theileri.</title>
        <authorList>
            <person name="Kelly S."/>
            <person name="Ivens A."/>
            <person name="Mott A."/>
            <person name="O'Neill E."/>
            <person name="Emms D."/>
            <person name="Macleod O."/>
            <person name="Voorheis P."/>
            <person name="Matthews J."/>
            <person name="Matthews K."/>
            <person name="Carrington M."/>
        </authorList>
    </citation>
    <scope>NUCLEOTIDE SEQUENCE [LARGE SCALE GENOMIC DNA]</scope>
    <source>
        <strain evidence="8">Edinburgh</strain>
    </source>
</reference>
<dbReference type="PROSITE" id="PS00455">
    <property type="entry name" value="AMP_BINDING"/>
    <property type="match status" value="1"/>
</dbReference>
<keyword evidence="2" id="KW-0436">Ligase</keyword>
<dbReference type="GO" id="GO:0005783">
    <property type="term" value="C:endoplasmic reticulum"/>
    <property type="evidence" value="ECO:0007669"/>
    <property type="project" value="TreeGrafter"/>
</dbReference>
<dbReference type="Pfam" id="PF00501">
    <property type="entry name" value="AMP-binding"/>
    <property type="match status" value="1"/>
</dbReference>
<organism evidence="8 9">
    <name type="scientific">Trypanosoma theileri</name>
    <dbReference type="NCBI Taxonomy" id="67003"/>
    <lineage>
        <taxon>Eukaryota</taxon>
        <taxon>Discoba</taxon>
        <taxon>Euglenozoa</taxon>
        <taxon>Kinetoplastea</taxon>
        <taxon>Metakinetoplastina</taxon>
        <taxon>Trypanosomatida</taxon>
        <taxon>Trypanosomatidae</taxon>
        <taxon>Trypanosoma</taxon>
    </lineage>
</organism>
<dbReference type="SUPFAM" id="SSF56801">
    <property type="entry name" value="Acetyl-CoA synthetase-like"/>
    <property type="match status" value="1"/>
</dbReference>
<dbReference type="GO" id="GO:0016020">
    <property type="term" value="C:membrane"/>
    <property type="evidence" value="ECO:0007669"/>
    <property type="project" value="TreeGrafter"/>
</dbReference>
<dbReference type="PANTHER" id="PTHR43272">
    <property type="entry name" value="LONG-CHAIN-FATTY-ACID--COA LIGASE"/>
    <property type="match status" value="1"/>
</dbReference>
<dbReference type="VEuPathDB" id="TriTrypDB:TM35_000062060"/>
<evidence type="ECO:0000256" key="2">
    <source>
        <dbReference type="ARBA" id="ARBA00022598"/>
    </source>
</evidence>
<feature type="region of interest" description="Disordered" evidence="6">
    <location>
        <begin position="20"/>
        <end position="40"/>
    </location>
</feature>